<reference evidence="1" key="1">
    <citation type="submission" date="2021-02" db="EMBL/GenBank/DDBJ databases">
        <authorList>
            <person name="Nowell W R."/>
        </authorList>
    </citation>
    <scope>NUCLEOTIDE SEQUENCE</scope>
</reference>
<comment type="caution">
    <text evidence="1">The sequence shown here is derived from an EMBL/GenBank/DDBJ whole genome shotgun (WGS) entry which is preliminary data.</text>
</comment>
<sequence length="9" mass="1105">MDSRRTPSR</sequence>
<evidence type="ECO:0000313" key="1">
    <source>
        <dbReference type="EMBL" id="CAF4015965.1"/>
    </source>
</evidence>
<accession>A0A8S2NWU7</accession>
<feature type="non-terminal residue" evidence="1">
    <location>
        <position position="9"/>
    </location>
</feature>
<dbReference type="Proteomes" id="UP000681722">
    <property type="component" value="Unassembled WGS sequence"/>
</dbReference>
<dbReference type="EMBL" id="CAJOBC010013463">
    <property type="protein sequence ID" value="CAF4015965.1"/>
    <property type="molecule type" value="Genomic_DNA"/>
</dbReference>
<organism evidence="1 2">
    <name type="scientific">Didymodactylos carnosus</name>
    <dbReference type="NCBI Taxonomy" id="1234261"/>
    <lineage>
        <taxon>Eukaryota</taxon>
        <taxon>Metazoa</taxon>
        <taxon>Spiralia</taxon>
        <taxon>Gnathifera</taxon>
        <taxon>Rotifera</taxon>
        <taxon>Eurotatoria</taxon>
        <taxon>Bdelloidea</taxon>
        <taxon>Philodinida</taxon>
        <taxon>Philodinidae</taxon>
        <taxon>Didymodactylos</taxon>
    </lineage>
</organism>
<protein>
    <submittedName>
        <fullName evidence="1">Uncharacterized protein</fullName>
    </submittedName>
</protein>
<gene>
    <name evidence="1" type="ORF">SRO942_LOCUS26086</name>
</gene>
<name>A0A8S2NWU7_9BILA</name>
<proteinExistence type="predicted"/>
<evidence type="ECO:0000313" key="2">
    <source>
        <dbReference type="Proteomes" id="UP000681722"/>
    </source>
</evidence>